<organism evidence="8 9">
    <name type="scientific">Abeliophyllum distichum</name>
    <dbReference type="NCBI Taxonomy" id="126358"/>
    <lineage>
        <taxon>Eukaryota</taxon>
        <taxon>Viridiplantae</taxon>
        <taxon>Streptophyta</taxon>
        <taxon>Embryophyta</taxon>
        <taxon>Tracheophyta</taxon>
        <taxon>Spermatophyta</taxon>
        <taxon>Magnoliopsida</taxon>
        <taxon>eudicotyledons</taxon>
        <taxon>Gunneridae</taxon>
        <taxon>Pentapetalae</taxon>
        <taxon>asterids</taxon>
        <taxon>lamiids</taxon>
        <taxon>Lamiales</taxon>
        <taxon>Oleaceae</taxon>
        <taxon>Forsythieae</taxon>
        <taxon>Abeliophyllum</taxon>
    </lineage>
</organism>
<evidence type="ECO:0000256" key="5">
    <source>
        <dbReference type="ARBA" id="ARBA00023242"/>
    </source>
</evidence>
<dbReference type="PANTHER" id="PTHR32096:SF133">
    <property type="entry name" value="WRKY TRANSCRIPTION FACTOR 41-RELATED"/>
    <property type="match status" value="1"/>
</dbReference>
<evidence type="ECO:0000259" key="7">
    <source>
        <dbReference type="PROSITE" id="PS50811"/>
    </source>
</evidence>
<feature type="compositionally biased region" description="Polar residues" evidence="6">
    <location>
        <begin position="71"/>
        <end position="86"/>
    </location>
</feature>
<dbReference type="InterPro" id="IPR003657">
    <property type="entry name" value="WRKY_dom"/>
</dbReference>
<sequence>MENISDFDMKNLFNGLTEGRELAKQLQIHLNVSSSSHKTREVLVEKILNSYDQALSILNYGVACAETQQGGLRIGTSDSPRSNNESPRSDGSDHEFKDQDTKEGSKKRKAMPRWTQKVQVAPGTGEAHVDGYSWRKYGQKDILGATYSRGYYRCTHRHSRGCLATKQVQRSDDDPTILEVAYKGMHTCSLGAKKDPKTGMDQEPNIAEKHQQILPQPHQNQPELLLDFQTKDLDTKNETLQPLNNNPSSSSSRINPENDVFSAEMMDTDIYSSSFMSTEPNYLTFLPSLLMNGDYGSSSNIVHTSESDAQTVGIDYPFGQLDLDSNFPFDNPTYFP</sequence>
<evidence type="ECO:0000313" key="8">
    <source>
        <dbReference type="EMBL" id="KAL2527405.1"/>
    </source>
</evidence>
<evidence type="ECO:0000313" key="9">
    <source>
        <dbReference type="Proteomes" id="UP001604336"/>
    </source>
</evidence>
<feature type="region of interest" description="Disordered" evidence="6">
    <location>
        <begin position="71"/>
        <end position="122"/>
    </location>
</feature>
<gene>
    <name evidence="8" type="ORF">Adt_12459</name>
</gene>
<dbReference type="GO" id="GO:0003677">
    <property type="term" value="F:DNA binding"/>
    <property type="evidence" value="ECO:0007669"/>
    <property type="project" value="UniProtKB-KW"/>
</dbReference>
<keyword evidence="9" id="KW-1185">Reference proteome</keyword>
<keyword evidence="3" id="KW-0238">DNA-binding</keyword>
<dbReference type="AlphaFoldDB" id="A0ABD1US92"/>
<comment type="caution">
    <text evidence="8">The sequence shown here is derived from an EMBL/GenBank/DDBJ whole genome shotgun (WGS) entry which is preliminary data.</text>
</comment>
<dbReference type="PANTHER" id="PTHR32096">
    <property type="entry name" value="WRKY TRANSCRIPTION FACTOR 30-RELATED-RELATED"/>
    <property type="match status" value="1"/>
</dbReference>
<dbReference type="Gene3D" id="2.20.25.80">
    <property type="entry name" value="WRKY domain"/>
    <property type="match status" value="1"/>
</dbReference>
<keyword evidence="2" id="KW-0805">Transcription regulation</keyword>
<feature type="domain" description="WRKY" evidence="7">
    <location>
        <begin position="130"/>
        <end position="191"/>
    </location>
</feature>
<dbReference type="GO" id="GO:0005634">
    <property type="term" value="C:nucleus"/>
    <property type="evidence" value="ECO:0007669"/>
    <property type="project" value="UniProtKB-SubCell"/>
</dbReference>
<dbReference type="InterPro" id="IPR036576">
    <property type="entry name" value="WRKY_dom_sf"/>
</dbReference>
<feature type="compositionally biased region" description="Basic and acidic residues" evidence="6">
    <location>
        <begin position="87"/>
        <end position="104"/>
    </location>
</feature>
<dbReference type="PROSITE" id="PS50811">
    <property type="entry name" value="WRKY"/>
    <property type="match status" value="1"/>
</dbReference>
<evidence type="ECO:0000256" key="2">
    <source>
        <dbReference type="ARBA" id="ARBA00023015"/>
    </source>
</evidence>
<evidence type="ECO:0000256" key="1">
    <source>
        <dbReference type="ARBA" id="ARBA00004123"/>
    </source>
</evidence>
<comment type="subcellular location">
    <subcellularLocation>
        <location evidence="1">Nucleus</location>
    </subcellularLocation>
</comment>
<name>A0ABD1US92_9LAMI</name>
<evidence type="ECO:0000256" key="3">
    <source>
        <dbReference type="ARBA" id="ARBA00023125"/>
    </source>
</evidence>
<reference evidence="9" key="1">
    <citation type="submission" date="2024-07" db="EMBL/GenBank/DDBJ databases">
        <title>Two chromosome-level genome assemblies of Korean endemic species Abeliophyllum distichum and Forsythia ovata (Oleaceae).</title>
        <authorList>
            <person name="Jang H."/>
        </authorList>
    </citation>
    <scope>NUCLEOTIDE SEQUENCE [LARGE SCALE GENOMIC DNA]</scope>
</reference>
<evidence type="ECO:0000256" key="4">
    <source>
        <dbReference type="ARBA" id="ARBA00023163"/>
    </source>
</evidence>
<feature type="compositionally biased region" description="Low complexity" evidence="6">
    <location>
        <begin position="242"/>
        <end position="256"/>
    </location>
</feature>
<feature type="region of interest" description="Disordered" evidence="6">
    <location>
        <begin position="237"/>
        <end position="256"/>
    </location>
</feature>
<protein>
    <submittedName>
        <fullName evidence="8">WRKY transcription factor 30</fullName>
    </submittedName>
</protein>
<proteinExistence type="predicted"/>
<keyword evidence="4" id="KW-0804">Transcription</keyword>
<dbReference type="Proteomes" id="UP001604336">
    <property type="component" value="Unassembled WGS sequence"/>
</dbReference>
<accession>A0ABD1US92</accession>
<keyword evidence="5" id="KW-0539">Nucleus</keyword>
<dbReference type="Pfam" id="PF03106">
    <property type="entry name" value="WRKY"/>
    <property type="match status" value="1"/>
</dbReference>
<dbReference type="InterPro" id="IPR044810">
    <property type="entry name" value="WRKY_plant"/>
</dbReference>
<dbReference type="SMART" id="SM00774">
    <property type="entry name" value="WRKY"/>
    <property type="match status" value="1"/>
</dbReference>
<evidence type="ECO:0000256" key="6">
    <source>
        <dbReference type="SAM" id="MobiDB-lite"/>
    </source>
</evidence>
<dbReference type="SUPFAM" id="SSF118290">
    <property type="entry name" value="WRKY DNA-binding domain"/>
    <property type="match status" value="1"/>
</dbReference>
<dbReference type="EMBL" id="JBFOLK010000003">
    <property type="protein sequence ID" value="KAL2527405.1"/>
    <property type="molecule type" value="Genomic_DNA"/>
</dbReference>